<dbReference type="InterPro" id="IPR050314">
    <property type="entry name" value="Glycosyl_Hydrlase_18"/>
</dbReference>
<dbReference type="SUPFAM" id="SSF51445">
    <property type="entry name" value="(Trans)glycosidases"/>
    <property type="match status" value="1"/>
</dbReference>
<dbReference type="InterPro" id="IPR011583">
    <property type="entry name" value="Chitinase_II/V-like_cat"/>
</dbReference>
<dbReference type="GO" id="GO:0016787">
    <property type="term" value="F:hydrolase activity"/>
    <property type="evidence" value="ECO:0007669"/>
    <property type="project" value="UniProtKB-KW"/>
</dbReference>
<evidence type="ECO:0000256" key="9">
    <source>
        <dbReference type="SAM" id="MobiDB-lite"/>
    </source>
</evidence>
<dbReference type="InterPro" id="IPR017853">
    <property type="entry name" value="GH"/>
</dbReference>
<keyword evidence="10" id="KW-0732">Signal</keyword>
<evidence type="ECO:0000256" key="4">
    <source>
        <dbReference type="ARBA" id="ARBA00023024"/>
    </source>
</evidence>
<dbReference type="EMBL" id="JAATVY010000015">
    <property type="protein sequence ID" value="NJC72053.1"/>
    <property type="molecule type" value="Genomic_DNA"/>
</dbReference>
<keyword evidence="6 7" id="KW-0326">Glycosidase</keyword>
<keyword evidence="4" id="KW-0146">Chitin degradation</keyword>
<dbReference type="Gene3D" id="3.20.20.80">
    <property type="entry name" value="Glycosidases"/>
    <property type="match status" value="1"/>
</dbReference>
<dbReference type="Pfam" id="PF00704">
    <property type="entry name" value="Glyco_hydro_18"/>
    <property type="match status" value="1"/>
</dbReference>
<evidence type="ECO:0000256" key="5">
    <source>
        <dbReference type="ARBA" id="ARBA00023277"/>
    </source>
</evidence>
<keyword evidence="4" id="KW-0624">Polysaccharide degradation</keyword>
<dbReference type="SUPFAM" id="SSF54556">
    <property type="entry name" value="Chitinase insertion domain"/>
    <property type="match status" value="1"/>
</dbReference>
<evidence type="ECO:0000256" key="1">
    <source>
        <dbReference type="ARBA" id="ARBA00000822"/>
    </source>
</evidence>
<feature type="compositionally biased region" description="Pro residues" evidence="9">
    <location>
        <begin position="482"/>
        <end position="512"/>
    </location>
</feature>
<evidence type="ECO:0000313" key="13">
    <source>
        <dbReference type="Proteomes" id="UP000722989"/>
    </source>
</evidence>
<dbReference type="PANTHER" id="PTHR11177:SF317">
    <property type="entry name" value="CHITINASE 12-RELATED"/>
    <property type="match status" value="1"/>
</dbReference>
<dbReference type="Pfam" id="PF02839">
    <property type="entry name" value="CBM_5_12"/>
    <property type="match status" value="1"/>
</dbReference>
<dbReference type="SMART" id="SM00495">
    <property type="entry name" value="ChtBD3"/>
    <property type="match status" value="1"/>
</dbReference>
<comment type="caution">
    <text evidence="12">The sequence shown here is derived from an EMBL/GenBank/DDBJ whole genome shotgun (WGS) entry which is preliminary data.</text>
</comment>
<gene>
    <name evidence="12" type="ORF">HC031_20370</name>
</gene>
<evidence type="ECO:0000256" key="3">
    <source>
        <dbReference type="ARBA" id="ARBA00022801"/>
    </source>
</evidence>
<dbReference type="InterPro" id="IPR036573">
    <property type="entry name" value="CBM_sf_5/12"/>
</dbReference>
<evidence type="ECO:0000259" key="11">
    <source>
        <dbReference type="PROSITE" id="PS51910"/>
    </source>
</evidence>
<proteinExistence type="inferred from homology"/>
<evidence type="ECO:0000256" key="7">
    <source>
        <dbReference type="RuleBase" id="RU000489"/>
    </source>
</evidence>
<evidence type="ECO:0000256" key="8">
    <source>
        <dbReference type="RuleBase" id="RU004453"/>
    </source>
</evidence>
<dbReference type="InterPro" id="IPR001223">
    <property type="entry name" value="Glyco_hydro18_cat"/>
</dbReference>
<dbReference type="SUPFAM" id="SSF51055">
    <property type="entry name" value="Carbohydrate binding domain"/>
    <property type="match status" value="1"/>
</dbReference>
<dbReference type="Gene3D" id="2.10.10.20">
    <property type="entry name" value="Carbohydrate-binding module superfamily 5/12"/>
    <property type="match status" value="1"/>
</dbReference>
<comment type="catalytic activity">
    <reaction evidence="1">
        <text>Random endo-hydrolysis of N-acetyl-beta-D-glucosaminide (1-&gt;4)-beta-linkages in chitin and chitodextrins.</text>
        <dbReference type="EC" id="3.2.1.14"/>
    </reaction>
</comment>
<dbReference type="EC" id="3.2.1.14" evidence="2"/>
<dbReference type="CDD" id="cd12214">
    <property type="entry name" value="ChiA1_BD"/>
    <property type="match status" value="1"/>
</dbReference>
<dbReference type="Proteomes" id="UP000722989">
    <property type="component" value="Unassembled WGS sequence"/>
</dbReference>
<dbReference type="InterPro" id="IPR001579">
    <property type="entry name" value="Glyco_hydro_18_chit_AS"/>
</dbReference>
<dbReference type="SMART" id="SM00636">
    <property type="entry name" value="Glyco_18"/>
    <property type="match status" value="1"/>
</dbReference>
<dbReference type="PROSITE" id="PS51910">
    <property type="entry name" value="GH18_2"/>
    <property type="match status" value="1"/>
</dbReference>
<dbReference type="Gene3D" id="3.10.50.10">
    <property type="match status" value="1"/>
</dbReference>
<evidence type="ECO:0000256" key="6">
    <source>
        <dbReference type="ARBA" id="ARBA00023295"/>
    </source>
</evidence>
<evidence type="ECO:0000313" key="12">
    <source>
        <dbReference type="EMBL" id="NJC72053.1"/>
    </source>
</evidence>
<dbReference type="PANTHER" id="PTHR11177">
    <property type="entry name" value="CHITINASE"/>
    <property type="match status" value="1"/>
</dbReference>
<name>A0ABX0Y3P4_9ACTN</name>
<protein>
    <recommendedName>
        <fullName evidence="2">chitinase</fullName>
        <ecNumber evidence="2">3.2.1.14</ecNumber>
    </recommendedName>
</protein>
<feature type="signal peptide" evidence="10">
    <location>
        <begin position="1"/>
        <end position="26"/>
    </location>
</feature>
<keyword evidence="5" id="KW-0119">Carbohydrate metabolism</keyword>
<dbReference type="PROSITE" id="PS01095">
    <property type="entry name" value="GH18_1"/>
    <property type="match status" value="1"/>
</dbReference>
<reference evidence="12 13" key="1">
    <citation type="submission" date="2020-03" db="EMBL/GenBank/DDBJ databases">
        <title>WGS of the type strain of Planosporangium spp.</title>
        <authorList>
            <person name="Thawai C."/>
        </authorList>
    </citation>
    <scope>NUCLEOTIDE SEQUENCE [LARGE SCALE GENOMIC DNA]</scope>
    <source>
        <strain evidence="12 13">TBRC 5610</strain>
    </source>
</reference>
<evidence type="ECO:0000256" key="10">
    <source>
        <dbReference type="SAM" id="SignalP"/>
    </source>
</evidence>
<keyword evidence="13" id="KW-1185">Reference proteome</keyword>
<sequence length="563" mass="59724">MRSAVIGTVASLTAAVGVVGIGAAMARTTAAAGTSGGVKIAYYDQWSIYQSGFYPKHLDTMGMAGKLDILNYDFENIDPVNLTCFEATKAADSSEAGEQNPNAGDGAEDAFADMEKSYAAGDSVDGVGDVWGQKVAGNFNQLMKLKKKYPNLKILVSIGGWTYSKYFSDAAQPANRARFVSSCIDMFIRGNLPVVDGYGGPGSIAGLFDGVDIDWEYPGGGGHLGNHSSPSDKQNFTGLLAEFRSQLDALGGKHYLLTAALPSGQDKIKNVETDRIGQYLDYGNVMTYDMHGGFWEPTVTNHQSPLYSPANDPMAPVPPGNRKYNVDTAITAYNQGLSGYGIPGGFPAGKTTVGFEFYYRGWTGVQAGNSHGEYQSATGPSAPYPLSGNVHGVAMYKEIQATIDNPGYTFWDPDAQAAYYYDGTNFWSGESARSIQAKSDYLHCKGLAGGMMFSLYDFAPGSTPTLFNDAVNDINGGSAACPTPPPPGTASPTPPPTTAPPTSPPPTTPPPGGGTTDTWQPNHLYHVGDVVAYNGRTYKCLQAHTSLPGWEPPNVPALWQPTT</sequence>
<accession>A0ABX0Y3P4</accession>
<dbReference type="CDD" id="cd06548">
    <property type="entry name" value="GH18_chitinase"/>
    <property type="match status" value="1"/>
</dbReference>
<evidence type="ECO:0000256" key="2">
    <source>
        <dbReference type="ARBA" id="ARBA00012729"/>
    </source>
</evidence>
<keyword evidence="3 7" id="KW-0378">Hydrolase</keyword>
<dbReference type="InterPro" id="IPR029070">
    <property type="entry name" value="Chitinase_insertion_sf"/>
</dbReference>
<feature type="region of interest" description="Disordered" evidence="9">
    <location>
        <begin position="477"/>
        <end position="521"/>
    </location>
</feature>
<comment type="similarity">
    <text evidence="8">Belongs to the glycosyl hydrolase 18 family.</text>
</comment>
<feature type="chain" id="PRO_5046442934" description="chitinase" evidence="10">
    <location>
        <begin position="27"/>
        <end position="563"/>
    </location>
</feature>
<dbReference type="InterPro" id="IPR003610">
    <property type="entry name" value="CBM5/12"/>
</dbReference>
<feature type="domain" description="GH18" evidence="11">
    <location>
        <begin position="37"/>
        <end position="478"/>
    </location>
</feature>
<organism evidence="12 13">
    <name type="scientific">Planosporangium thailandense</name>
    <dbReference type="NCBI Taxonomy" id="765197"/>
    <lineage>
        <taxon>Bacteria</taxon>
        <taxon>Bacillati</taxon>
        <taxon>Actinomycetota</taxon>
        <taxon>Actinomycetes</taxon>
        <taxon>Micromonosporales</taxon>
        <taxon>Micromonosporaceae</taxon>
        <taxon>Planosporangium</taxon>
    </lineage>
</organism>